<dbReference type="RefSeq" id="WP_166006363.1">
    <property type="nucleotide sequence ID" value="NZ_CP049886.1"/>
</dbReference>
<keyword evidence="2" id="KW-1185">Reference proteome</keyword>
<dbReference type="Proteomes" id="UP000500890">
    <property type="component" value="Chromosome"/>
</dbReference>
<evidence type="ECO:0000313" key="1">
    <source>
        <dbReference type="EMBL" id="QIL45652.1"/>
    </source>
</evidence>
<accession>A0A6G8AL15</accession>
<sequence length="145" mass="16054">MRKILGLVLGLVVMMTLVACGAQKLSQETLMKNNWVTVQSDDGISMEMTLSFDKDEVKVTPKVKELNTKEIDEDALALGEDFLKGAVDELAKSLETTSKYTIKDNEVVVESTDFSEGTGDYKIKMKDGNLVIQGEDEVTFKPVKK</sequence>
<gene>
    <name evidence="1" type="ORF">G7081_00400</name>
</gene>
<dbReference type="AlphaFoldDB" id="A0A6G8AL15"/>
<name>A0A6G8AL15_9ENTE</name>
<evidence type="ECO:0000313" key="2">
    <source>
        <dbReference type="Proteomes" id="UP000500890"/>
    </source>
</evidence>
<proteinExistence type="predicted"/>
<dbReference type="PROSITE" id="PS51257">
    <property type="entry name" value="PROKAR_LIPOPROTEIN"/>
    <property type="match status" value="1"/>
</dbReference>
<organism evidence="1 2">
    <name type="scientific">Vagococcus coleopterorum</name>
    <dbReference type="NCBI Taxonomy" id="2714946"/>
    <lineage>
        <taxon>Bacteria</taxon>
        <taxon>Bacillati</taxon>
        <taxon>Bacillota</taxon>
        <taxon>Bacilli</taxon>
        <taxon>Lactobacillales</taxon>
        <taxon>Enterococcaceae</taxon>
        <taxon>Vagococcus</taxon>
    </lineage>
</organism>
<dbReference type="KEGG" id="vah:G7081_00400"/>
<dbReference type="EMBL" id="CP049886">
    <property type="protein sequence ID" value="QIL45652.1"/>
    <property type="molecule type" value="Genomic_DNA"/>
</dbReference>
<reference evidence="1 2" key="1">
    <citation type="submission" date="2020-03" db="EMBL/GenBank/DDBJ databases">
        <title>Vagococcus sp. nov., isolated from beetles.</title>
        <authorList>
            <person name="Hyun D.-W."/>
            <person name="Bae J.-W."/>
        </authorList>
    </citation>
    <scope>NUCLEOTIDE SEQUENCE [LARGE SCALE GENOMIC DNA]</scope>
    <source>
        <strain evidence="1 2">HDW17A</strain>
    </source>
</reference>
<evidence type="ECO:0008006" key="3">
    <source>
        <dbReference type="Google" id="ProtNLM"/>
    </source>
</evidence>
<protein>
    <recommendedName>
        <fullName evidence="3">Lipoprotein</fullName>
    </recommendedName>
</protein>